<dbReference type="InterPro" id="IPR008928">
    <property type="entry name" value="6-hairpin_glycosidase_sf"/>
</dbReference>
<name>A0A7H8QZT5_TALRU</name>
<evidence type="ECO:0000313" key="15">
    <source>
        <dbReference type="Proteomes" id="UP000509510"/>
    </source>
</evidence>
<dbReference type="Gene3D" id="1.50.10.20">
    <property type="match status" value="1"/>
</dbReference>
<evidence type="ECO:0000256" key="4">
    <source>
        <dbReference type="ARBA" id="ARBA00012350"/>
    </source>
</evidence>
<keyword evidence="5 13" id="KW-0732">Signal</keyword>
<evidence type="ECO:0000256" key="7">
    <source>
        <dbReference type="ARBA" id="ARBA00023136"/>
    </source>
</evidence>
<keyword evidence="15" id="KW-1185">Reference proteome</keyword>
<evidence type="ECO:0000256" key="1">
    <source>
        <dbReference type="ARBA" id="ARBA00001452"/>
    </source>
</evidence>
<dbReference type="InterPro" id="IPR005198">
    <property type="entry name" value="Glyco_hydro_76"/>
</dbReference>
<keyword evidence="6 10" id="KW-0378">Hydrolase</keyword>
<dbReference type="KEGG" id="trg:TRUGW13939_06747"/>
<proteinExistence type="inferred from homology"/>
<evidence type="ECO:0000256" key="5">
    <source>
        <dbReference type="ARBA" id="ARBA00022729"/>
    </source>
</evidence>
<comment type="subcellular location">
    <subcellularLocation>
        <location evidence="2">Endomembrane system</location>
    </subcellularLocation>
</comment>
<dbReference type="GO" id="GO:0009272">
    <property type="term" value="P:fungal-type cell wall biogenesis"/>
    <property type="evidence" value="ECO:0007669"/>
    <property type="project" value="TreeGrafter"/>
</dbReference>
<dbReference type="PANTHER" id="PTHR12145">
    <property type="entry name" value="MANNAN ENDO-1,6-ALPHA-MANNOSIDASE DCW1"/>
    <property type="match status" value="1"/>
</dbReference>
<reference evidence="15" key="1">
    <citation type="submission" date="2020-06" db="EMBL/GenBank/DDBJ databases">
        <title>A chromosome-scale genome assembly of Talaromyces rugulosus W13939.</title>
        <authorList>
            <person name="Wang B."/>
            <person name="Guo L."/>
            <person name="Ye K."/>
            <person name="Wang L."/>
        </authorList>
    </citation>
    <scope>NUCLEOTIDE SEQUENCE [LARGE SCALE GENOMIC DNA]</scope>
    <source>
        <strain evidence="15">W13939</strain>
    </source>
</reference>
<evidence type="ECO:0000256" key="12">
    <source>
        <dbReference type="SAM" id="Phobius"/>
    </source>
</evidence>
<keyword evidence="8" id="KW-0325">Glycoprotein</keyword>
<organism evidence="14 15">
    <name type="scientific">Talaromyces rugulosus</name>
    <name type="common">Penicillium rugulosum</name>
    <dbReference type="NCBI Taxonomy" id="121627"/>
    <lineage>
        <taxon>Eukaryota</taxon>
        <taxon>Fungi</taxon>
        <taxon>Dikarya</taxon>
        <taxon>Ascomycota</taxon>
        <taxon>Pezizomycotina</taxon>
        <taxon>Eurotiomycetes</taxon>
        <taxon>Eurotiomycetidae</taxon>
        <taxon>Eurotiales</taxon>
        <taxon>Trichocomaceae</taxon>
        <taxon>Talaromyces</taxon>
        <taxon>Talaromyces sect. Islandici</taxon>
    </lineage>
</organism>
<comment type="similarity">
    <text evidence="3 10">Belongs to the glycosyl hydrolase 76 family.</text>
</comment>
<dbReference type="GO" id="GO:0012505">
    <property type="term" value="C:endomembrane system"/>
    <property type="evidence" value="ECO:0007669"/>
    <property type="project" value="UniProtKB-SubCell"/>
</dbReference>
<accession>A0A7H8QZT5</accession>
<dbReference type="Pfam" id="PF03663">
    <property type="entry name" value="Glyco_hydro_76"/>
    <property type="match status" value="1"/>
</dbReference>
<keyword evidence="12" id="KW-1133">Transmembrane helix</keyword>
<dbReference type="PANTHER" id="PTHR12145:SF37">
    <property type="entry name" value="MANNAN ENDO-1,6-ALPHA-MANNOSIDASE"/>
    <property type="match status" value="1"/>
</dbReference>
<evidence type="ECO:0000256" key="11">
    <source>
        <dbReference type="SAM" id="MobiDB-lite"/>
    </source>
</evidence>
<dbReference type="FunFam" id="1.50.10.20:FF:000006">
    <property type="entry name" value="Mannan endo-1,6-alpha-mannosidase"/>
    <property type="match status" value="1"/>
</dbReference>
<sequence length="459" mass="50280">MTFRLIWQFLLIASLTTALTVKENDRASFVTAAKSAASNAVSYYNDRQSKDIPGKFDGTWWEGGAFFNFLINYWHWTGDSQYNDIITEGLAYQAGDNNDFYPSSVQGTIGNDDQEFWALAAMTAAEQKFPDNPKAGAVGWLGLAQGAFNDFMDRWEYDKLTCGGGLRWQLVPTLGGYTAKNSISNGAFFQLAARLYWYSGNQTYATWANTVWDWSVQSSLFNNQTWKINDIVNIAGDCQNPDRSQYSYNYGSYAAGAAYMYNKTNGKEEKWKTGLDGILQMTWSTFYPTKYGGNIISEVICDPWARCDRDQLCFKGLMASWLSTIALVAPYTSGEVIPKLTGSAVGAGQSCTGESNNQCGQQWYAGKWDGTKGIEQEMSALSVFANSLVAFAYEGTAGPVDADNGGNSTSNPDGGGKSGEYKPPVLKDITGGDRAGAAIVTLLFAGAWIAIVLWLLRAK</sequence>
<comment type="catalytic activity">
    <reaction evidence="1 10">
        <text>Random hydrolysis of (1-&gt;6)-alpha-D-mannosidic linkages in unbranched (1-&gt;6)-mannans.</text>
        <dbReference type="EC" id="3.2.1.101"/>
    </reaction>
</comment>
<keyword evidence="7 12" id="KW-0472">Membrane</keyword>
<protein>
    <recommendedName>
        <fullName evidence="4 10">Mannan endo-1,6-alpha-mannosidase</fullName>
        <ecNumber evidence="4 10">3.2.1.101</ecNumber>
    </recommendedName>
</protein>
<evidence type="ECO:0000256" key="3">
    <source>
        <dbReference type="ARBA" id="ARBA00009699"/>
    </source>
</evidence>
<evidence type="ECO:0000313" key="14">
    <source>
        <dbReference type="EMBL" id="QKX59610.1"/>
    </source>
</evidence>
<evidence type="ECO:0000256" key="8">
    <source>
        <dbReference type="ARBA" id="ARBA00023180"/>
    </source>
</evidence>
<evidence type="ECO:0000256" key="13">
    <source>
        <dbReference type="SAM" id="SignalP"/>
    </source>
</evidence>
<feature type="chain" id="PRO_5028998729" description="Mannan endo-1,6-alpha-mannosidase" evidence="13">
    <location>
        <begin position="19"/>
        <end position="459"/>
    </location>
</feature>
<dbReference type="AlphaFoldDB" id="A0A7H8QZT5"/>
<keyword evidence="9 10" id="KW-0326">Glycosidase</keyword>
<dbReference type="RefSeq" id="XP_035345788.1">
    <property type="nucleotide sequence ID" value="XM_035489895.1"/>
</dbReference>
<feature type="region of interest" description="Disordered" evidence="11">
    <location>
        <begin position="401"/>
        <end position="425"/>
    </location>
</feature>
<dbReference type="EMBL" id="CP055900">
    <property type="protein sequence ID" value="QKX59610.1"/>
    <property type="molecule type" value="Genomic_DNA"/>
</dbReference>
<evidence type="ECO:0000256" key="10">
    <source>
        <dbReference type="PIRNR" id="PIRNR016302"/>
    </source>
</evidence>
<dbReference type="InterPro" id="IPR014480">
    <property type="entry name" value="Mannan-1_6-alpha_mannosidase"/>
</dbReference>
<dbReference type="GeneID" id="55994241"/>
<dbReference type="Proteomes" id="UP000509510">
    <property type="component" value="Chromosome III"/>
</dbReference>
<keyword evidence="12" id="KW-0812">Transmembrane</keyword>
<evidence type="ECO:0000256" key="6">
    <source>
        <dbReference type="ARBA" id="ARBA00022801"/>
    </source>
</evidence>
<feature type="signal peptide" evidence="13">
    <location>
        <begin position="1"/>
        <end position="18"/>
    </location>
</feature>
<dbReference type="GO" id="GO:0008496">
    <property type="term" value="F:mannan endo-1,6-alpha-mannosidase activity"/>
    <property type="evidence" value="ECO:0007669"/>
    <property type="project" value="UniProtKB-UniRule"/>
</dbReference>
<feature type="transmembrane region" description="Helical" evidence="12">
    <location>
        <begin position="435"/>
        <end position="456"/>
    </location>
</feature>
<dbReference type="EC" id="3.2.1.101" evidence="4 10"/>
<dbReference type="OrthoDB" id="4187847at2759"/>
<evidence type="ECO:0000256" key="9">
    <source>
        <dbReference type="ARBA" id="ARBA00023295"/>
    </source>
</evidence>
<dbReference type="GO" id="GO:0016052">
    <property type="term" value="P:carbohydrate catabolic process"/>
    <property type="evidence" value="ECO:0007669"/>
    <property type="project" value="InterPro"/>
</dbReference>
<gene>
    <name evidence="14" type="ORF">TRUGW13939_06747</name>
</gene>
<dbReference type="SUPFAM" id="SSF48208">
    <property type="entry name" value="Six-hairpin glycosidases"/>
    <property type="match status" value="1"/>
</dbReference>
<dbReference type="PIRSF" id="PIRSF016302">
    <property type="entry name" value="Man_a_manosd"/>
    <property type="match status" value="1"/>
</dbReference>
<evidence type="ECO:0000256" key="2">
    <source>
        <dbReference type="ARBA" id="ARBA00004308"/>
    </source>
</evidence>